<organism evidence="2">
    <name type="scientific">Cupriavidus necator</name>
    <name type="common">Alcaligenes eutrophus</name>
    <name type="synonym">Ralstonia eutropha</name>
    <dbReference type="NCBI Taxonomy" id="106590"/>
    <lineage>
        <taxon>Bacteria</taxon>
        <taxon>Pseudomonadati</taxon>
        <taxon>Pseudomonadota</taxon>
        <taxon>Betaproteobacteria</taxon>
        <taxon>Burkholderiales</taxon>
        <taxon>Burkholderiaceae</taxon>
        <taxon>Cupriavidus</taxon>
    </lineage>
</organism>
<sequence>MSPEQFLYWLQGFAELSGDTPPTPEQWKSIREHLATCFHKVTPPVGVKVNVETTKDLGEALDRLRKEFEKAAPTRRPADAWPPRDHTGVPPHWMEGGKVTITC</sequence>
<dbReference type="EMBL" id="FMSH01000154">
    <property type="protein sequence ID" value="SCU75537.1"/>
    <property type="molecule type" value="Genomic_DNA"/>
</dbReference>
<accession>A0A1K0IDY2</accession>
<feature type="region of interest" description="Disordered" evidence="1">
    <location>
        <begin position="70"/>
        <end position="95"/>
    </location>
</feature>
<evidence type="ECO:0000256" key="1">
    <source>
        <dbReference type="SAM" id="MobiDB-lite"/>
    </source>
</evidence>
<gene>
    <name evidence="2" type="ORF">CNECB9_2370111</name>
</gene>
<protein>
    <submittedName>
        <fullName evidence="2">Uncharacterized protein</fullName>
    </submittedName>
</protein>
<proteinExistence type="predicted"/>
<evidence type="ECO:0000313" key="2">
    <source>
        <dbReference type="EMBL" id="SCU75537.1"/>
    </source>
</evidence>
<reference evidence="2" key="1">
    <citation type="submission" date="2016-09" db="EMBL/GenBank/DDBJ databases">
        <authorList>
            <person name="Capua I."/>
            <person name="De Benedictis P."/>
            <person name="Joannis T."/>
            <person name="Lombin L.H."/>
            <person name="Cattoli G."/>
        </authorList>
    </citation>
    <scope>NUCLEOTIDE SEQUENCE</scope>
    <source>
        <strain evidence="2">B9</strain>
    </source>
</reference>
<name>A0A1K0IDY2_CUPNE</name>
<dbReference type="AlphaFoldDB" id="A0A1K0IDY2"/>
<dbReference type="RefSeq" id="WP_340524099.1">
    <property type="nucleotide sequence ID" value="NZ_FMSH01000154.1"/>
</dbReference>
<feature type="compositionally biased region" description="Basic and acidic residues" evidence="1">
    <location>
        <begin position="70"/>
        <end position="87"/>
    </location>
</feature>